<dbReference type="InterPro" id="IPR025398">
    <property type="entry name" value="DUF4371"/>
</dbReference>
<dbReference type="AlphaFoldDB" id="A0A3B4ZPX6"/>
<feature type="compositionally biased region" description="Basic and acidic residues" evidence="1">
    <location>
        <begin position="1"/>
        <end position="21"/>
    </location>
</feature>
<feature type="region of interest" description="Disordered" evidence="1">
    <location>
        <begin position="1"/>
        <end position="92"/>
    </location>
</feature>
<dbReference type="STRING" id="144197.ENSSPAP00000010290"/>
<evidence type="ECO:0000313" key="3">
    <source>
        <dbReference type="Ensembl" id="ENSSPAP00000010290.1"/>
    </source>
</evidence>
<feature type="compositionally biased region" description="Polar residues" evidence="1">
    <location>
        <begin position="78"/>
        <end position="92"/>
    </location>
</feature>
<evidence type="ECO:0000259" key="2">
    <source>
        <dbReference type="Pfam" id="PF14291"/>
    </source>
</evidence>
<sequence length="706" mass="79682">GKAKSQKLDTDFVHRPGHEPDFFVGSDSGPPKLPAERWSQVNSRYGDVRDSAVASCSRVEPDLVPDQQPPSSPALDTGNESSSRSSLATGDTYTTDYENPPLECFPTDQANFAENIHDANIKRYILKMGPCRPKGPFPTDNDNWWFSESYYTSTTKVGMKLPYCCYCEPCWLFGNRNAPYYNNAWVNGIRDWKHLSAKIEKHESTQIHLGACIVYEQWKLNSTIDAEMERNVHNATLFWRQVLEHSVNVTLTLASCNLTFRGHGEVLGQGNAGNFLSIIKLLARYDPVLKELINRPEGSMKYLSHQIQDEIIDILSQRVKADIISEINEASFYSIFIDITQDVSKIDQLSQVYRYATVIKNDMDIATDIQINEVFWASELENQILGSIEKNGTDLSKCRGQGYDGATNMSGAYSGVQARIAEREPLARYVDCAAHNLNLALNDTVKSVPGVKQFYDPFSSMYNFFGHSVKRWALLGGLMTPESRRVTLKRLCPTRWSSRHDALFALRHRYGDIVKSEASALKNAISKFSFIFLVNIQTKILEGINAASQLLQAKDADILKASTLLQNAVSVLMEFREQFDEAKSAALALATKSGSQTQFNATRARKVKRHVDELSQDSRLTDAESNFRVNVFNACLDIVHPSIHFLYTRSFSKKKLMNNHLRSTVGQERLSGLAMLSIAHERAKKMDIQSIVDEFVERKARRMPFK</sequence>
<organism evidence="3">
    <name type="scientific">Stegastes partitus</name>
    <name type="common">bicolor damselfish</name>
    <dbReference type="NCBI Taxonomy" id="144197"/>
    <lineage>
        <taxon>Eukaryota</taxon>
        <taxon>Metazoa</taxon>
        <taxon>Chordata</taxon>
        <taxon>Craniata</taxon>
        <taxon>Vertebrata</taxon>
        <taxon>Euteleostomi</taxon>
        <taxon>Actinopterygii</taxon>
        <taxon>Neopterygii</taxon>
        <taxon>Teleostei</taxon>
        <taxon>Neoteleostei</taxon>
        <taxon>Acanthomorphata</taxon>
        <taxon>Ovalentaria</taxon>
        <taxon>Pomacentridae</taxon>
        <taxon>Stegastes</taxon>
    </lineage>
</organism>
<dbReference type="PANTHER" id="PTHR45749:SF37">
    <property type="entry name" value="OS05G0311600 PROTEIN"/>
    <property type="match status" value="1"/>
</dbReference>
<proteinExistence type="predicted"/>
<dbReference type="Ensembl" id="ENSSPAT00000010470.1">
    <property type="protein sequence ID" value="ENSSPAP00000010290.1"/>
    <property type="gene ID" value="ENSSPAG00000007840.1"/>
</dbReference>
<evidence type="ECO:0000256" key="1">
    <source>
        <dbReference type="SAM" id="MobiDB-lite"/>
    </source>
</evidence>
<protein>
    <recommendedName>
        <fullName evidence="2">DUF4371 domain-containing protein</fullName>
    </recommendedName>
</protein>
<feature type="domain" description="DUF4371" evidence="2">
    <location>
        <begin position="239"/>
        <end position="415"/>
    </location>
</feature>
<name>A0A3B4ZPX6_9TELE</name>
<dbReference type="Pfam" id="PF14291">
    <property type="entry name" value="DUF4371"/>
    <property type="match status" value="1"/>
</dbReference>
<dbReference type="PANTHER" id="PTHR45749">
    <property type="match status" value="1"/>
</dbReference>
<accession>A0A3B4ZPX6</accession>
<reference evidence="3" key="1">
    <citation type="submission" date="2023-09" db="UniProtKB">
        <authorList>
            <consortium name="Ensembl"/>
        </authorList>
    </citation>
    <scope>IDENTIFICATION</scope>
</reference>
<dbReference type="GeneTree" id="ENSGT00940000154356"/>
<dbReference type="InterPro" id="IPR012337">
    <property type="entry name" value="RNaseH-like_sf"/>
</dbReference>
<dbReference type="SUPFAM" id="SSF53098">
    <property type="entry name" value="Ribonuclease H-like"/>
    <property type="match status" value="1"/>
</dbReference>